<dbReference type="InterPro" id="IPR043519">
    <property type="entry name" value="NT_sf"/>
</dbReference>
<feature type="domain" description="Polymerase beta nucleotidyltransferase" evidence="1">
    <location>
        <begin position="11"/>
        <end position="93"/>
    </location>
</feature>
<dbReference type="Gene3D" id="3.30.460.10">
    <property type="entry name" value="Beta Polymerase, domain 2"/>
    <property type="match status" value="1"/>
</dbReference>
<keyword evidence="3" id="KW-1185">Reference proteome</keyword>
<evidence type="ECO:0000313" key="3">
    <source>
        <dbReference type="Proteomes" id="UP000195667"/>
    </source>
</evidence>
<evidence type="ECO:0000259" key="1">
    <source>
        <dbReference type="Pfam" id="PF18765"/>
    </source>
</evidence>
<dbReference type="Pfam" id="PF18765">
    <property type="entry name" value="Polbeta"/>
    <property type="match status" value="1"/>
</dbReference>
<dbReference type="RefSeq" id="WP_087142061.1">
    <property type="nucleotide sequence ID" value="NZ_FUKI01000003.1"/>
</dbReference>
<dbReference type="Proteomes" id="UP000195667">
    <property type="component" value="Unassembled WGS sequence"/>
</dbReference>
<dbReference type="OrthoDB" id="14556at2"/>
<gene>
    <name evidence="2" type="ORF">CRENPOLYSF1_1000008</name>
</gene>
<dbReference type="AlphaFoldDB" id="A0A1R4GZ82"/>
<dbReference type="EMBL" id="FUKI01000003">
    <property type="protein sequence ID" value="SJM89274.1"/>
    <property type="molecule type" value="Genomic_DNA"/>
</dbReference>
<sequence>MRISDIELQLIRDILYKADTQGRIYLFGSRVDDRRKGGDIDLFFEPAQTLGLKAQLALQCQLINACDTKVDLLIKNPGQNNADIFDIARQGIRL</sequence>
<dbReference type="InterPro" id="IPR041633">
    <property type="entry name" value="Polbeta"/>
</dbReference>
<dbReference type="SUPFAM" id="SSF81301">
    <property type="entry name" value="Nucleotidyltransferase"/>
    <property type="match status" value="1"/>
</dbReference>
<proteinExistence type="predicted"/>
<name>A0A1R4GZ82_9GAMM</name>
<reference evidence="3" key="1">
    <citation type="submission" date="2017-02" db="EMBL/GenBank/DDBJ databases">
        <authorList>
            <person name="Daims H."/>
        </authorList>
    </citation>
    <scope>NUCLEOTIDE SEQUENCE [LARGE SCALE GENOMIC DNA]</scope>
</reference>
<evidence type="ECO:0000313" key="2">
    <source>
        <dbReference type="EMBL" id="SJM89274.1"/>
    </source>
</evidence>
<protein>
    <submittedName>
        <fullName evidence="2">Putative DNA polymerase beta domain protein region</fullName>
    </submittedName>
</protein>
<organism evidence="2 3">
    <name type="scientific">Crenothrix polyspora</name>
    <dbReference type="NCBI Taxonomy" id="360316"/>
    <lineage>
        <taxon>Bacteria</taxon>
        <taxon>Pseudomonadati</taxon>
        <taxon>Pseudomonadota</taxon>
        <taxon>Gammaproteobacteria</taxon>
        <taxon>Methylococcales</taxon>
        <taxon>Crenotrichaceae</taxon>
        <taxon>Crenothrix</taxon>
    </lineage>
</organism>
<accession>A0A1R4GZ82</accession>